<protein>
    <recommendedName>
        <fullName evidence="3">Peptidase A2 domain-containing protein</fullName>
    </recommendedName>
</protein>
<name>A0A2Z6REQ2_9GLOM</name>
<proteinExistence type="predicted"/>
<comment type="caution">
    <text evidence="1">The sequence shown here is derived from an EMBL/GenBank/DDBJ whole genome shotgun (WGS) entry which is preliminary data.</text>
</comment>
<accession>A0A2Z6REQ2</accession>
<evidence type="ECO:0000313" key="2">
    <source>
        <dbReference type="Proteomes" id="UP000247702"/>
    </source>
</evidence>
<evidence type="ECO:0008006" key="3">
    <source>
        <dbReference type="Google" id="ProtNLM"/>
    </source>
</evidence>
<dbReference type="AlphaFoldDB" id="A0A2Z6REQ2"/>
<dbReference type="EMBL" id="BEXD01001699">
    <property type="protein sequence ID" value="GBB95401.1"/>
    <property type="molecule type" value="Genomic_DNA"/>
</dbReference>
<sequence>MLNVTNVIKKSCLVILIPSVGLFILSKVMETFQKDHETLETLSMYEKSPGEAQRFLARVSKNFRWPTSMPEYIRRGTFIYITDDDDEEFELEVGLNYLFFYNALDNGEFAERKNEWVTVHKQRVVGYGQRYDDDSLSYILEIMPGAVQLPVDQTKLPRSPPAKMVRVRVRRPSDGSIVLLPYDFYDVQYNNKLYSCVVDTGAPQTILPHYIKRTLGGRWGWSTNCEIAEGYGAPALKYSACRMFDVSIGDDNNWSKWVQAKITIWEKKPGNQVEYALVGNDVTDQLAYIHEPRNPLKFLDVRDEARLTVFSNTCI</sequence>
<keyword evidence="2" id="KW-1185">Reference proteome</keyword>
<dbReference type="Proteomes" id="UP000247702">
    <property type="component" value="Unassembled WGS sequence"/>
</dbReference>
<evidence type="ECO:0000313" key="1">
    <source>
        <dbReference type="EMBL" id="GBB95401.1"/>
    </source>
</evidence>
<gene>
    <name evidence="1" type="ORF">RclHR1_25270004</name>
</gene>
<reference evidence="1 2" key="1">
    <citation type="submission" date="2017-11" db="EMBL/GenBank/DDBJ databases">
        <title>The genome of Rhizophagus clarus HR1 reveals common genetic basis of auxotrophy among arbuscular mycorrhizal fungi.</title>
        <authorList>
            <person name="Kobayashi Y."/>
        </authorList>
    </citation>
    <scope>NUCLEOTIDE SEQUENCE [LARGE SCALE GENOMIC DNA]</scope>
    <source>
        <strain evidence="1 2">HR1</strain>
    </source>
</reference>
<organism evidence="1 2">
    <name type="scientific">Rhizophagus clarus</name>
    <dbReference type="NCBI Taxonomy" id="94130"/>
    <lineage>
        <taxon>Eukaryota</taxon>
        <taxon>Fungi</taxon>
        <taxon>Fungi incertae sedis</taxon>
        <taxon>Mucoromycota</taxon>
        <taxon>Glomeromycotina</taxon>
        <taxon>Glomeromycetes</taxon>
        <taxon>Glomerales</taxon>
        <taxon>Glomeraceae</taxon>
        <taxon>Rhizophagus</taxon>
    </lineage>
</organism>